<dbReference type="Proteomes" id="UP000078555">
    <property type="component" value="Unassembled WGS sequence"/>
</dbReference>
<dbReference type="Proteomes" id="UP000078550">
    <property type="component" value="Unassembled WGS sequence"/>
</dbReference>
<accession>A0A1A8YZ76</accession>
<evidence type="ECO:0000313" key="5">
    <source>
        <dbReference type="Proteomes" id="UP000078555"/>
    </source>
</evidence>
<dbReference type="AlphaFoldDB" id="A0A1A8YZ76"/>
<feature type="transmembrane region" description="Helical" evidence="1">
    <location>
        <begin position="424"/>
        <end position="448"/>
    </location>
</feature>
<name>A0A1A8YZ76_PLAOA</name>
<reference evidence="2" key="2">
    <citation type="submission" date="2016-05" db="EMBL/GenBank/DDBJ databases">
        <authorList>
            <person name="Lavstsen T."/>
            <person name="Jespersen J.S."/>
        </authorList>
    </citation>
    <scope>NUCLEOTIDE SEQUENCE [LARGE SCALE GENOMIC DNA]</scope>
</reference>
<keyword evidence="1" id="KW-0812">Transmembrane</keyword>
<protein>
    <submittedName>
        <fullName evidence="2">PIR Superfamily Protein</fullName>
    </submittedName>
</protein>
<keyword evidence="1" id="KW-0472">Membrane</keyword>
<keyword evidence="1" id="KW-1133">Transmembrane helix</keyword>
<evidence type="ECO:0000313" key="3">
    <source>
        <dbReference type="EMBL" id="SBT37218.1"/>
    </source>
</evidence>
<keyword evidence="5" id="KW-1185">Reference proteome</keyword>
<evidence type="ECO:0000313" key="4">
    <source>
        <dbReference type="Proteomes" id="UP000078550"/>
    </source>
</evidence>
<organism evidence="2 5">
    <name type="scientific">Plasmodium ovale wallikeri</name>
    <dbReference type="NCBI Taxonomy" id="864142"/>
    <lineage>
        <taxon>Eukaryota</taxon>
        <taxon>Sar</taxon>
        <taxon>Alveolata</taxon>
        <taxon>Apicomplexa</taxon>
        <taxon>Aconoidasida</taxon>
        <taxon>Haemosporida</taxon>
        <taxon>Plasmodiidae</taxon>
        <taxon>Plasmodium</taxon>
        <taxon>Plasmodium (Plasmodium)</taxon>
    </lineage>
</organism>
<dbReference type="EMBL" id="FLRE01000128">
    <property type="protein sequence ID" value="SBT37218.1"/>
    <property type="molecule type" value="Genomic_DNA"/>
</dbReference>
<evidence type="ECO:0000256" key="1">
    <source>
        <dbReference type="SAM" id="Phobius"/>
    </source>
</evidence>
<proteinExistence type="predicted"/>
<gene>
    <name evidence="2" type="ORF">POVWA1_034110</name>
    <name evidence="3" type="ORF">POVWA2_033250</name>
</gene>
<reference evidence="4 5" key="1">
    <citation type="submission" date="2016-05" db="EMBL/GenBank/DDBJ databases">
        <authorList>
            <person name="Naeem Raeece"/>
        </authorList>
    </citation>
    <scope>NUCLEOTIDE SEQUENCE [LARGE SCALE GENOMIC DNA]</scope>
</reference>
<evidence type="ECO:0000313" key="2">
    <source>
        <dbReference type="EMBL" id="SBT36765.1"/>
    </source>
</evidence>
<dbReference type="EMBL" id="FLRD01000100">
    <property type="protein sequence ID" value="SBT36765.1"/>
    <property type="molecule type" value="Genomic_DNA"/>
</dbReference>
<dbReference type="Pfam" id="PF05795">
    <property type="entry name" value="Plasmodium_Vir"/>
    <property type="match status" value="1"/>
</dbReference>
<dbReference type="InterPro" id="IPR008780">
    <property type="entry name" value="Plasmodium_Vir"/>
</dbReference>
<sequence>MGIFSPFVETINYAYDDLLENLPSHKLYKGFNEEISGNEYDGYCSQMKKYHKYPWAYEFCTKFVRNLKKINQLKDGSGKYACLHLNYWAYDEISRRIDSSVSSISGIPVFSELYNIGDTVNRESNKNYKCYCYFEDALDIWKKEKYLHDYFKNANAIKKRTSSYNEKCLKYSQYITHIYDLYIEKESDCCIWIDENCHNYFDCNLSNRPSALTNKFNCSDIPADGNTKNKYEDMDDDEEEDTEDLNIENSIIIKYGNCTIAQDIYGHPLGYKCKFPKNNAHLQGTPSHVKGEKGLNIGDDVIVVDMLSQKATSKVEVAPSKGSEQDDVQDVFQSENRVTLFDGISGHVLKEYVKRKQLASSLSEQELPPTVIPNKPSGKVPEDKVIKELMDMRGLNKEHNIVSIHKNDQPSTLEYIKSILNDDYMRFVMVASLFLGILLVFFFFYKIIPIGSWLHKRRRGKKQIRDSLYGSMEELYQDYSEYKYMNPNNRLVHVAYYSS</sequence>